<sequence>MTNEELNEARKNPDFLKYLEEARLNSIKSKNIELMYETLDSMLVLDLDEEKINSLYDEILKLAFLSVEKLLNKNEKLDLSEPNIFYIRALYEHAIEKWTNENFAGAKELLFVIANIIEDDTLKNSIDCMIVFLNKELNFDEFYDGFVDIEAINDDEKYGYFLTNFNFEIVLFLKENQNILEEEYKKLQHLIMERK</sequence>
<dbReference type="EMBL" id="CP054051">
    <property type="protein sequence ID" value="QKJ27900.1"/>
    <property type="molecule type" value="Genomic_DNA"/>
</dbReference>
<organism evidence="1 2">
    <name type="scientific">Aliarcobacter cibarius</name>
    <dbReference type="NCBI Taxonomy" id="255507"/>
    <lineage>
        <taxon>Bacteria</taxon>
        <taxon>Pseudomonadati</taxon>
        <taxon>Campylobacterota</taxon>
        <taxon>Epsilonproteobacteria</taxon>
        <taxon>Campylobacterales</taxon>
        <taxon>Arcobacteraceae</taxon>
        <taxon>Aliarcobacter</taxon>
    </lineage>
</organism>
<gene>
    <name evidence="1" type="ORF">ACBT_2007</name>
</gene>
<protein>
    <submittedName>
        <fullName evidence="1">Uncharacterized protein</fullName>
    </submittedName>
</protein>
<dbReference type="Proteomes" id="UP000509513">
    <property type="component" value="Chromosome"/>
</dbReference>
<dbReference type="AlphaFoldDB" id="A0A7L5JS65"/>
<dbReference type="KEGG" id="acib:ACBT_2007"/>
<accession>A0A7L5JS65</accession>
<dbReference type="RefSeq" id="WP_024774547.1">
    <property type="nucleotide sequence ID" value="NZ_CP054051.1"/>
</dbReference>
<evidence type="ECO:0000313" key="2">
    <source>
        <dbReference type="Proteomes" id="UP000509513"/>
    </source>
</evidence>
<name>A0A7L5JS65_9BACT</name>
<reference evidence="1 2" key="1">
    <citation type="submission" date="2020-05" db="EMBL/GenBank/DDBJ databases">
        <title>Complete genome sequencing of Campylobacter and Arcobacter type strains.</title>
        <authorList>
            <person name="Miller W.G."/>
            <person name="Yee E."/>
        </authorList>
    </citation>
    <scope>NUCLEOTIDE SEQUENCE [LARGE SCALE GENOMIC DNA]</scope>
    <source>
        <strain evidence="1 2">LMG 21996</strain>
    </source>
</reference>
<evidence type="ECO:0000313" key="1">
    <source>
        <dbReference type="EMBL" id="QKJ27900.1"/>
    </source>
</evidence>
<dbReference type="OrthoDB" id="5347613at2"/>
<proteinExistence type="predicted"/>